<gene>
    <name evidence="3" type="ORF">SCF082_LOCUS5722</name>
</gene>
<evidence type="ECO:0000256" key="1">
    <source>
        <dbReference type="SAM" id="MobiDB-lite"/>
    </source>
</evidence>
<keyword evidence="4" id="KW-1185">Reference proteome</keyword>
<keyword evidence="2" id="KW-0472">Membrane</keyword>
<evidence type="ECO:0000256" key="2">
    <source>
        <dbReference type="SAM" id="Phobius"/>
    </source>
</evidence>
<feature type="region of interest" description="Disordered" evidence="1">
    <location>
        <begin position="265"/>
        <end position="295"/>
    </location>
</feature>
<protein>
    <submittedName>
        <fullName evidence="3">Reverse transcriptase domain-containing protein</fullName>
    </submittedName>
</protein>
<sequence length="744" mass="83420">MDAFVVDEDEGEVTAAPRQEFEKLWIEELKRVLVNEVMLLKLKQNGKELDPRWFNEQEKAFDFSDAKEWEQWLRSAWTDAPTVGATATKIAKAVTGGQLFGVLKSACGVTEAPRFWYLKACKLPAETPLKELDIAKAMFTAWDERGTWAILCLRVDDGLVGSKFHHEIEVAGATYGDFQDAVKAYKLMIQEKDAGRAILKYPKTPEKTFFDASRSTRAVRSRRQCPKPLTGAYARLLTQMLQKGAAREANNVAEFSSKGPLSLKETAEEATLEQRRRDLRRAQRERRKKRFEDGGDSLSVTPTQLKLITWFMHFLQLPLILTSGASGSPFAFAVRQGLVTVSSFSLGILFLDPWVSIPFQLVHSAAEFAVHLSYFEMHRVHMGLLLIAQFFTFAIHIACMAFIDVVLRQRINAQLETADAESLVSSFRRMLRGVCDGEVLLDGQMNVAQESEGLRHLILTTVNLKGRSFERLLIDEECTRFTRFIQSSTEAFLTPKPAVPPGCLRTSLRGSAGIRVAADVFHVPIPGLFGAAEPYHLLAFKEDTESRAHPEANEDSVPAELLSRQPRQAHRPGSRPGSTSMLSGSTGKSSFQGFSELKEMTLLVDAGTDLQDVEQAHLRFIRQEVSDASSALHSGMPSLRRLVKPLMWEKFQRRVVRFAERSSRDPLTPPKGLEGLTLQWPGQDGWLVADDAFLKPFPGASNERKVWLHLQGLHPEKQHLRAEPVLHGIPERQTAGPRKPQPLT</sequence>
<keyword evidence="2" id="KW-0812">Transmembrane</keyword>
<accession>A0ABP0IB86</accession>
<evidence type="ECO:0000313" key="4">
    <source>
        <dbReference type="Proteomes" id="UP001642464"/>
    </source>
</evidence>
<proteinExistence type="predicted"/>
<keyword evidence="3" id="KW-0695">RNA-directed DNA polymerase</keyword>
<keyword evidence="2" id="KW-1133">Transmembrane helix</keyword>
<feature type="transmembrane region" description="Helical" evidence="2">
    <location>
        <begin position="382"/>
        <end position="403"/>
    </location>
</feature>
<name>A0ABP0IB86_9DINO</name>
<organism evidence="3 4">
    <name type="scientific">Durusdinium trenchii</name>
    <dbReference type="NCBI Taxonomy" id="1381693"/>
    <lineage>
        <taxon>Eukaryota</taxon>
        <taxon>Sar</taxon>
        <taxon>Alveolata</taxon>
        <taxon>Dinophyceae</taxon>
        <taxon>Suessiales</taxon>
        <taxon>Symbiodiniaceae</taxon>
        <taxon>Durusdinium</taxon>
    </lineage>
</organism>
<dbReference type="EMBL" id="CAXAMM010003113">
    <property type="protein sequence ID" value="CAK8998644.1"/>
    <property type="molecule type" value="Genomic_DNA"/>
</dbReference>
<dbReference type="GO" id="GO:0003964">
    <property type="term" value="F:RNA-directed DNA polymerase activity"/>
    <property type="evidence" value="ECO:0007669"/>
    <property type="project" value="UniProtKB-KW"/>
</dbReference>
<reference evidence="3 4" key="1">
    <citation type="submission" date="2024-02" db="EMBL/GenBank/DDBJ databases">
        <authorList>
            <person name="Chen Y."/>
            <person name="Shah S."/>
            <person name="Dougan E. K."/>
            <person name="Thang M."/>
            <person name="Chan C."/>
        </authorList>
    </citation>
    <scope>NUCLEOTIDE SEQUENCE [LARGE SCALE GENOMIC DNA]</scope>
</reference>
<keyword evidence="3" id="KW-0548">Nucleotidyltransferase</keyword>
<dbReference type="Proteomes" id="UP001642464">
    <property type="component" value="Unassembled WGS sequence"/>
</dbReference>
<comment type="caution">
    <text evidence="3">The sequence shown here is derived from an EMBL/GenBank/DDBJ whole genome shotgun (WGS) entry which is preliminary data.</text>
</comment>
<feature type="compositionally biased region" description="Polar residues" evidence="1">
    <location>
        <begin position="576"/>
        <end position="589"/>
    </location>
</feature>
<evidence type="ECO:0000313" key="3">
    <source>
        <dbReference type="EMBL" id="CAK8998644.1"/>
    </source>
</evidence>
<keyword evidence="3" id="KW-0808">Transferase</keyword>
<feature type="compositionally biased region" description="Basic and acidic residues" evidence="1">
    <location>
        <begin position="272"/>
        <end position="282"/>
    </location>
</feature>
<feature type="region of interest" description="Disordered" evidence="1">
    <location>
        <begin position="546"/>
        <end position="589"/>
    </location>
</feature>